<gene>
    <name evidence="2" type="ORF">ABR82_08615</name>
</gene>
<evidence type="ECO:0008006" key="4">
    <source>
        <dbReference type="Google" id="ProtNLM"/>
    </source>
</evidence>
<dbReference type="EMBL" id="LIBO01000082">
    <property type="protein sequence ID" value="KRO62408.1"/>
    <property type="molecule type" value="Genomic_DNA"/>
</dbReference>
<evidence type="ECO:0000313" key="2">
    <source>
        <dbReference type="EMBL" id="KRO62408.1"/>
    </source>
</evidence>
<reference evidence="2 3" key="1">
    <citation type="submission" date="2015-10" db="EMBL/GenBank/DDBJ databases">
        <title>Metagenome-Assembled Genomes uncover a global brackish microbiome.</title>
        <authorList>
            <person name="Hugerth L.W."/>
            <person name="Larsson J."/>
            <person name="Alneberg J."/>
            <person name="Lindh M.V."/>
            <person name="Legrand C."/>
            <person name="Pinhassi J."/>
            <person name="Andersson A.F."/>
        </authorList>
    </citation>
    <scope>NUCLEOTIDE SEQUENCE [LARGE SCALE GENOMIC DNA]</scope>
    <source>
        <strain evidence="2">BACL18 MAG-120507-bin52</strain>
    </source>
</reference>
<evidence type="ECO:0000313" key="3">
    <source>
        <dbReference type="Proteomes" id="UP000051269"/>
    </source>
</evidence>
<evidence type="ECO:0000256" key="1">
    <source>
        <dbReference type="SAM" id="MobiDB-lite"/>
    </source>
</evidence>
<proteinExistence type="predicted"/>
<sequence length="154" mass="17085">MSSAWILGLAVCLGGCATVQLDTPEPLQVDIRMKVDVEQKGGTMAKSGEGNLSVAEERRMLSHQVQILKNDHRVGEAADGTLILKELPQDQAYADYAKTVVVKENGARAKMFEEKAKLEGKSEADYAKEFAQRARESSYPGEWIQEESGKWRKK</sequence>
<comment type="caution">
    <text evidence="2">The sequence shown here is derived from an EMBL/GenBank/DDBJ whole genome shotgun (WGS) entry which is preliminary data.</text>
</comment>
<feature type="region of interest" description="Disordered" evidence="1">
    <location>
        <begin position="135"/>
        <end position="154"/>
    </location>
</feature>
<dbReference type="AlphaFoldDB" id="A0A0R2RIC0"/>
<accession>A0A0R2RIC0</accession>
<organism evidence="2 3">
    <name type="scientific">Verrucomicrobia subdivision 6 bacterium BACL9 MAG-120507-bin52</name>
    <dbReference type="NCBI Taxonomy" id="1655590"/>
    <lineage>
        <taxon>Bacteria</taxon>
        <taxon>Pseudomonadati</taxon>
        <taxon>Verrucomicrobiota</taxon>
        <taxon>Verrucomicrobiia</taxon>
        <taxon>Verrucomicrobiales</taxon>
        <taxon>Verrucomicrobia subdivision 6</taxon>
    </lineage>
</organism>
<protein>
    <recommendedName>
        <fullName evidence="4">DUF1318 domain-containing protein</fullName>
    </recommendedName>
</protein>
<dbReference type="InterPro" id="IPR008309">
    <property type="entry name" value="YdbL"/>
</dbReference>
<name>A0A0R2RIC0_9BACT</name>
<dbReference type="Proteomes" id="UP000051269">
    <property type="component" value="Unassembled WGS sequence"/>
</dbReference>
<dbReference type="Pfam" id="PF07027">
    <property type="entry name" value="DUF1318"/>
    <property type="match status" value="1"/>
</dbReference>